<evidence type="ECO:0000256" key="2">
    <source>
        <dbReference type="ARBA" id="ARBA00022692"/>
    </source>
</evidence>
<feature type="region of interest" description="Disordered" evidence="5">
    <location>
        <begin position="1446"/>
        <end position="1482"/>
    </location>
</feature>
<comment type="caution">
    <text evidence="7">The sequence shown here is derived from an EMBL/GenBank/DDBJ whole genome shotgun (WGS) entry which is preliminary data.</text>
</comment>
<evidence type="ECO:0000256" key="5">
    <source>
        <dbReference type="SAM" id="MobiDB-lite"/>
    </source>
</evidence>
<comment type="subcellular location">
    <subcellularLocation>
        <location evidence="1">Membrane</location>
        <topology evidence="1">Single-pass membrane protein</topology>
    </subcellularLocation>
</comment>
<feature type="domain" description="Translocation and assembly module TamB C-terminal" evidence="6">
    <location>
        <begin position="1006"/>
        <end position="1434"/>
    </location>
</feature>
<reference evidence="7" key="1">
    <citation type="submission" date="2023-02" db="EMBL/GenBank/DDBJ databases">
        <title>Genome of Flavobacteriaceae gen. nov. sp. strain F89.</title>
        <authorList>
            <person name="Wang Y."/>
        </authorList>
    </citation>
    <scope>NUCLEOTIDE SEQUENCE</scope>
    <source>
        <strain evidence="7">F89</strain>
    </source>
</reference>
<evidence type="ECO:0000256" key="3">
    <source>
        <dbReference type="ARBA" id="ARBA00022989"/>
    </source>
</evidence>
<dbReference type="RefSeq" id="WP_317900843.1">
    <property type="nucleotide sequence ID" value="NZ_JAIRBC010000003.1"/>
</dbReference>
<organism evidence="7 8">
    <name type="scientific">Cerina litoralis</name>
    <dbReference type="NCBI Taxonomy" id="2874477"/>
    <lineage>
        <taxon>Bacteria</taxon>
        <taxon>Pseudomonadati</taxon>
        <taxon>Bacteroidota</taxon>
        <taxon>Flavobacteriia</taxon>
        <taxon>Flavobacteriales</taxon>
        <taxon>Flavobacteriaceae</taxon>
        <taxon>Cerina</taxon>
    </lineage>
</organism>
<proteinExistence type="predicted"/>
<feature type="compositionally biased region" description="Polar residues" evidence="5">
    <location>
        <begin position="1471"/>
        <end position="1482"/>
    </location>
</feature>
<dbReference type="GO" id="GO:0005886">
    <property type="term" value="C:plasma membrane"/>
    <property type="evidence" value="ECO:0007669"/>
    <property type="project" value="InterPro"/>
</dbReference>
<accession>A0AAE3ERR0</accession>
<sequence>MVRTLLGILLVCVLGTIVLSLPIVQTRFAAYVTDNLNATFGTHIGIDRLKISLITWDASLHGIYVEDYQKDTLFYIQRLSTSILNLRNMANGKLEFGDIDMDRLNFKLKTYLDDDRSNLEVFIDKLSDTLPRKPGTPPFYFSSANVNISNSKFKLIDENRETQEQLKFTDLNISAKDFLILGPEVTTEIKEMSLLSKRNLKLNKLSTEFKYTRQQMRFDSLQVRTPESDLQGNLVFNYERKDFADFLNKVNLVANFEDSEVSLDEVNKLYDQFGDGKKISFTTNINGVLNDLNTTNLFLQSDNTGIRGDFNFKNLFERDEDFALDATIKNITSSYYELRALLPNILGKTLPSSFQKFGQFTIRGESKITKKAIQAKININTAVGSSYADMELTDVDDIDNASYKGFVSLIDFDLGAYFDSEKLGKTNMDINVDGQGFKQENLNTEVIGQIYSLSYNDYEYHDTKVSGILKEELFDGSLVSNDENFKFNFKGLADFGQGRNNFNFIASVDYADLRKLNFINDSISIFKGNVNMDIAGNSLDNLVGNLKFSKTIYQNKNDTYYFDDFKISSSFDEDTIRTIDINSPDIITGYMKGKFKVEELGKLVQNSIGSIYTNYKPFKIAPGQQLDFRFEIYNKIVGVLFPEVKFDPNTFIRGNIVADEGDFKLTFKSPQIEAYGNTMDNIDVKVDNKNPLFNTFVSVDDMKTHYYDMKDFKLINTTIADTLFFRTEFKGGRGYNDSYNLNFYHTFNKDNKSVIGLKTSDVNFKGNKWILNKDNNTKNKVVFNRTLDSITIQEVVMNNGEDEQIRLKGQLADSTYKDLQLQFKIVSLNKITPSIDSLKLDGEVNGILNVLQKDNVYLPSSNLNISEFSVNDITMGDLAIGIVGNKDLTNFVVNSQLIDQGEEKFGILGNLLTNGDMPVANLIANFRDFNLEPFNPLGDGVISHIRGGLNGSVKITGEIDNPDIDGDLTLNNAGIGIPYLNVDYSFAPNSKVELHDQTFHFDNVRLTDVAENTKATIDGDIRHKFFKDWYLDLNVDTNNDRLLILNTEYDEDDLYYGSGFLNGTGKIYGPTQALTIKVDGSTAKGTSLKIPISDVASVGDYSFINFIEKKNVETYEEQRKLKKYEGLELEFDLDITPDAEVEIVVDPKTGSYLKGTGEGILLIEINTNGKFNMYGDFAVVTGQFRYKFGGILDKTFRVKPGGTISWQGPPLAAELNMEAIYSLNANPAPLLDNSGYTRRIPTEVGVKLNGELEHPTIAFDISFPGVNSVVKSELMYRLQDPLVEERNAFFLLAQGTFANAETSINQQTVTGNLIQSASGLLNQVLGANNDKFDLGLTYEQGLYGKNADVLTEDRIGVTVSTRISDKILFNGRLGVPVGGVSETVVAGDVEVQVMLNEDGTLRAKIFNRENEMEQFLTDSQGYTQGIGLSYEVDFNTFKELLNKVLGRDKSKDEMPPPEPRPETTMGRDSLIQFQTKGANLKK</sequence>
<evidence type="ECO:0000256" key="1">
    <source>
        <dbReference type="ARBA" id="ARBA00004167"/>
    </source>
</evidence>
<keyword evidence="4" id="KW-0472">Membrane</keyword>
<evidence type="ECO:0000256" key="4">
    <source>
        <dbReference type="ARBA" id="ARBA00023136"/>
    </source>
</evidence>
<evidence type="ECO:0000313" key="7">
    <source>
        <dbReference type="EMBL" id="MCG2459698.1"/>
    </source>
</evidence>
<keyword evidence="8" id="KW-1185">Reference proteome</keyword>
<name>A0AAE3ERR0_9FLAO</name>
<dbReference type="Proteomes" id="UP001200642">
    <property type="component" value="Unassembled WGS sequence"/>
</dbReference>
<dbReference type="InterPro" id="IPR007452">
    <property type="entry name" value="TamB_C"/>
</dbReference>
<dbReference type="GO" id="GO:0009306">
    <property type="term" value="P:protein secretion"/>
    <property type="evidence" value="ECO:0007669"/>
    <property type="project" value="InterPro"/>
</dbReference>
<dbReference type="EMBL" id="JAIRBC010000003">
    <property type="protein sequence ID" value="MCG2459698.1"/>
    <property type="molecule type" value="Genomic_DNA"/>
</dbReference>
<evidence type="ECO:0000313" key="8">
    <source>
        <dbReference type="Proteomes" id="UP001200642"/>
    </source>
</evidence>
<dbReference type="PANTHER" id="PTHR36985:SF1">
    <property type="entry name" value="TRANSLOCATION AND ASSEMBLY MODULE SUBUNIT TAMB"/>
    <property type="match status" value="1"/>
</dbReference>
<keyword evidence="2" id="KW-0812">Transmembrane</keyword>
<protein>
    <submittedName>
        <fullName evidence="7">Translocation/assembly module TamB</fullName>
    </submittedName>
</protein>
<dbReference type="PANTHER" id="PTHR36985">
    <property type="entry name" value="TRANSLOCATION AND ASSEMBLY MODULE SUBUNIT TAMB"/>
    <property type="match status" value="1"/>
</dbReference>
<evidence type="ECO:0000259" key="6">
    <source>
        <dbReference type="Pfam" id="PF04357"/>
    </source>
</evidence>
<dbReference type="Pfam" id="PF04357">
    <property type="entry name" value="TamB"/>
    <property type="match status" value="1"/>
</dbReference>
<keyword evidence="3" id="KW-1133">Transmembrane helix</keyword>
<gene>
    <name evidence="7" type="ORF">K8352_02945</name>
</gene>